<dbReference type="SMART" id="SM00283">
    <property type="entry name" value="MA"/>
    <property type="match status" value="1"/>
</dbReference>
<feature type="transmembrane region" description="Helical" evidence="8">
    <location>
        <begin position="12"/>
        <end position="33"/>
    </location>
</feature>
<organism evidence="11 12">
    <name type="scientific">Thalassomonas viridans</name>
    <dbReference type="NCBI Taxonomy" id="137584"/>
    <lineage>
        <taxon>Bacteria</taxon>
        <taxon>Pseudomonadati</taxon>
        <taxon>Pseudomonadota</taxon>
        <taxon>Gammaproteobacteria</taxon>
        <taxon>Alteromonadales</taxon>
        <taxon>Colwelliaceae</taxon>
        <taxon>Thalassomonas</taxon>
    </lineage>
</organism>
<dbReference type="Pfam" id="PF00015">
    <property type="entry name" value="MCPsignal"/>
    <property type="match status" value="1"/>
</dbReference>
<accession>A0AAE9Z458</accession>
<dbReference type="InterPro" id="IPR051310">
    <property type="entry name" value="MCP_chemotaxis"/>
</dbReference>
<feature type="transmembrane region" description="Helical" evidence="8">
    <location>
        <begin position="423"/>
        <end position="441"/>
    </location>
</feature>
<dbReference type="FunFam" id="1.10.287.950:FF:000001">
    <property type="entry name" value="Methyl-accepting chemotaxis sensory transducer"/>
    <property type="match status" value="1"/>
</dbReference>
<dbReference type="PROSITE" id="PS50111">
    <property type="entry name" value="CHEMOTAXIS_TRANSDUC_2"/>
    <property type="match status" value="1"/>
</dbReference>
<evidence type="ECO:0000259" key="9">
    <source>
        <dbReference type="PROSITE" id="PS50111"/>
    </source>
</evidence>
<dbReference type="CDD" id="cd06225">
    <property type="entry name" value="HAMP"/>
    <property type="match status" value="1"/>
</dbReference>
<evidence type="ECO:0000256" key="8">
    <source>
        <dbReference type="SAM" id="Phobius"/>
    </source>
</evidence>
<dbReference type="Pfam" id="PF00672">
    <property type="entry name" value="HAMP"/>
    <property type="match status" value="1"/>
</dbReference>
<feature type="compositionally biased region" description="Polar residues" evidence="7">
    <location>
        <begin position="743"/>
        <end position="756"/>
    </location>
</feature>
<comment type="subcellular location">
    <subcellularLocation>
        <location evidence="1">Membrane</location>
    </subcellularLocation>
</comment>
<dbReference type="SMART" id="SM00304">
    <property type="entry name" value="HAMP"/>
    <property type="match status" value="1"/>
</dbReference>
<dbReference type="PANTHER" id="PTHR43531:SF11">
    <property type="entry name" value="METHYL-ACCEPTING CHEMOTAXIS PROTEIN 3"/>
    <property type="match status" value="1"/>
</dbReference>
<evidence type="ECO:0000256" key="7">
    <source>
        <dbReference type="SAM" id="MobiDB-lite"/>
    </source>
</evidence>
<feature type="domain" description="HAMP" evidence="10">
    <location>
        <begin position="444"/>
        <end position="498"/>
    </location>
</feature>
<dbReference type="InterPro" id="IPR004089">
    <property type="entry name" value="MCPsignal_dom"/>
</dbReference>
<sequence length="778" mass="84871">MKMSLHLKLGNKVIIAFVIVTLIAIISTAIISYNAARDALVSSAFSRLASVREIQKSRIEDYFKKIRAQIITYSEDRMIVDAMKAFKKNFYSIEKELALDNKALESLDIKLRVEYQNEFLKRVNENLENKVGLSRYLPKNSTTRLLQHLYIVENPQATGDKHSLDAAPDGSSYSKTHAGYHPIMRNFLKKFGYHDIFLVDNKTGYIVYSVYKEMDYATSLLTGPYKDSNIAEVFRSTRDAAEADEIKVADFQPYIPTYNAPASFIASPVFDGGEQIGVLIFEMPVDRINSIMTNNSRWLEAGFGESGETYLVGDDSTLRNQTRFLIEDQSAYIEALRQAGLETRLVNKIDNISSAIGLQPVKTKGVEAAQRGETGLDIFNDYRDVPVLSAYAPLDITGVDWVILNEIDESEALAPAYQLRNTILMSALFLLAVSILIALWFSRTIIIRPINAMLTAAEDLRSGEGDLTARIPDFGRDELGQTARSFNGFLEKLHDVIYEIRDSVQVLTVASSEVKSTAHSVSDGASQQASSVEETSAALEQMTASIGQNAESSKITDNIASKAATDARGGGKAVEQTVSAMKEIVEKISIIDDIAYKTNLLSLNAAIEAARAGEHGKGFAVVAAEVSKLAERSQVAAKEIGELAKKSTATAEGAGELLDAIVPGIEQTADLVQEIANASDEQAGGVSQISEAMNLVDQTTQKNAAAAEELAATSEEMSNRIVQVSRLVSYFKVSEQGKPAGSSRASEGTAATLTTDTVKDMPVAASPKINKQDFEPFE</sequence>
<proteinExistence type="inferred from homology"/>
<evidence type="ECO:0000256" key="4">
    <source>
        <dbReference type="ARBA" id="ARBA00029447"/>
    </source>
</evidence>
<keyword evidence="3 5" id="KW-0807">Transducer</keyword>
<dbReference type="AlphaFoldDB" id="A0AAE9Z458"/>
<dbReference type="GO" id="GO:0005886">
    <property type="term" value="C:plasma membrane"/>
    <property type="evidence" value="ECO:0007669"/>
    <property type="project" value="TreeGrafter"/>
</dbReference>
<dbReference type="KEGG" id="tvd:SG34_005765"/>
<dbReference type="GO" id="GO:0007165">
    <property type="term" value="P:signal transduction"/>
    <property type="evidence" value="ECO:0007669"/>
    <property type="project" value="UniProtKB-KW"/>
</dbReference>
<evidence type="ECO:0000256" key="3">
    <source>
        <dbReference type="ARBA" id="ARBA00023224"/>
    </source>
</evidence>
<dbReference type="SUPFAM" id="SSF58104">
    <property type="entry name" value="Methyl-accepting chemotaxis protein (MCP) signaling domain"/>
    <property type="match status" value="1"/>
</dbReference>
<evidence type="ECO:0000259" key="10">
    <source>
        <dbReference type="PROSITE" id="PS50885"/>
    </source>
</evidence>
<keyword evidence="8" id="KW-0812">Transmembrane</keyword>
<dbReference type="GO" id="GO:0004888">
    <property type="term" value="F:transmembrane signaling receptor activity"/>
    <property type="evidence" value="ECO:0007669"/>
    <property type="project" value="TreeGrafter"/>
</dbReference>
<dbReference type="Gene3D" id="1.10.287.950">
    <property type="entry name" value="Methyl-accepting chemotaxis protein"/>
    <property type="match status" value="1"/>
</dbReference>
<evidence type="ECO:0000256" key="6">
    <source>
        <dbReference type="SAM" id="Coils"/>
    </source>
</evidence>
<name>A0AAE9Z458_9GAMM</name>
<evidence type="ECO:0000313" key="12">
    <source>
        <dbReference type="Proteomes" id="UP000032352"/>
    </source>
</evidence>
<feature type="region of interest" description="Disordered" evidence="7">
    <location>
        <begin position="735"/>
        <end position="778"/>
    </location>
</feature>
<evidence type="ECO:0000313" key="11">
    <source>
        <dbReference type="EMBL" id="WDE06426.1"/>
    </source>
</evidence>
<gene>
    <name evidence="11" type="ORF">SG34_005765</name>
</gene>
<keyword evidence="2" id="KW-0145">Chemotaxis</keyword>
<dbReference type="Gene3D" id="3.30.450.20">
    <property type="entry name" value="PAS domain"/>
    <property type="match status" value="1"/>
</dbReference>
<keyword evidence="12" id="KW-1185">Reference proteome</keyword>
<dbReference type="RefSeq" id="WP_084724160.1">
    <property type="nucleotide sequence ID" value="NZ_CP059733.1"/>
</dbReference>
<dbReference type="PANTHER" id="PTHR43531">
    <property type="entry name" value="PROTEIN ICFG"/>
    <property type="match status" value="1"/>
</dbReference>
<reference evidence="11 12" key="2">
    <citation type="journal article" date="2022" name="Mar. Drugs">
        <title>Bioassay-Guided Fractionation Leads to the Detection of Cholic Acid Generated by the Rare Thalassomonas sp.</title>
        <authorList>
            <person name="Pheiffer F."/>
            <person name="Schneider Y.K."/>
            <person name="Hansen E.H."/>
            <person name="Andersen J.H."/>
            <person name="Isaksson J."/>
            <person name="Busche T."/>
            <person name="R C."/>
            <person name="Kalinowski J."/>
            <person name="Zyl L.V."/>
            <person name="Trindade M."/>
        </authorList>
    </citation>
    <scope>NUCLEOTIDE SEQUENCE [LARGE SCALE GENOMIC DNA]</scope>
    <source>
        <strain evidence="11 12">XOM25</strain>
    </source>
</reference>
<reference evidence="11 12" key="1">
    <citation type="journal article" date="2015" name="Genome Announc.">
        <title>Draft Genome Sequences of Marine Isolates of Thalassomonas viridans and Thalassomonas actiniarum.</title>
        <authorList>
            <person name="Olonade I."/>
            <person name="van Zyl L.J."/>
            <person name="Trindade M."/>
        </authorList>
    </citation>
    <scope>NUCLEOTIDE SEQUENCE [LARGE SCALE GENOMIC DNA]</scope>
    <source>
        <strain evidence="11 12">XOM25</strain>
    </source>
</reference>
<dbReference type="PROSITE" id="PS50885">
    <property type="entry name" value="HAMP"/>
    <property type="match status" value="1"/>
</dbReference>
<keyword evidence="6" id="KW-0175">Coiled coil</keyword>
<dbReference type="GO" id="GO:0006935">
    <property type="term" value="P:chemotaxis"/>
    <property type="evidence" value="ECO:0007669"/>
    <property type="project" value="UniProtKB-KW"/>
</dbReference>
<evidence type="ECO:0000256" key="2">
    <source>
        <dbReference type="ARBA" id="ARBA00022500"/>
    </source>
</evidence>
<evidence type="ECO:0000256" key="1">
    <source>
        <dbReference type="ARBA" id="ARBA00004370"/>
    </source>
</evidence>
<dbReference type="InterPro" id="IPR003660">
    <property type="entry name" value="HAMP_dom"/>
</dbReference>
<dbReference type="EMBL" id="CP059733">
    <property type="protein sequence ID" value="WDE06426.1"/>
    <property type="molecule type" value="Genomic_DNA"/>
</dbReference>
<keyword evidence="8" id="KW-0472">Membrane</keyword>
<dbReference type="CDD" id="cd11386">
    <property type="entry name" value="MCP_signal"/>
    <property type="match status" value="1"/>
</dbReference>
<protein>
    <submittedName>
        <fullName evidence="11">Methyl-accepting chemotaxis protein</fullName>
    </submittedName>
</protein>
<evidence type="ECO:0000256" key="5">
    <source>
        <dbReference type="PROSITE-ProRule" id="PRU00284"/>
    </source>
</evidence>
<comment type="similarity">
    <text evidence="4">Belongs to the methyl-accepting chemotaxis (MCP) protein family.</text>
</comment>
<dbReference type="Proteomes" id="UP000032352">
    <property type="component" value="Chromosome"/>
</dbReference>
<keyword evidence="8" id="KW-1133">Transmembrane helix</keyword>
<feature type="domain" description="Methyl-accepting transducer" evidence="9">
    <location>
        <begin position="503"/>
        <end position="718"/>
    </location>
</feature>
<feature type="coiled-coil region" evidence="6">
    <location>
        <begin position="689"/>
        <end position="716"/>
    </location>
</feature>